<keyword evidence="2" id="KW-0547">Nucleotide-binding</keyword>
<evidence type="ECO:0000256" key="2">
    <source>
        <dbReference type="ARBA" id="ARBA00022741"/>
    </source>
</evidence>
<dbReference type="EMBL" id="JABWDY010040985">
    <property type="protein sequence ID" value="KAF5177732.1"/>
    <property type="molecule type" value="Genomic_DNA"/>
</dbReference>
<evidence type="ECO:0008006" key="8">
    <source>
        <dbReference type="Google" id="ProtNLM"/>
    </source>
</evidence>
<dbReference type="InterPro" id="IPR041118">
    <property type="entry name" value="Rx_N"/>
</dbReference>
<dbReference type="InterPro" id="IPR038005">
    <property type="entry name" value="RX-like_CC"/>
</dbReference>
<evidence type="ECO:0000259" key="5">
    <source>
        <dbReference type="Pfam" id="PF23559"/>
    </source>
</evidence>
<dbReference type="CDD" id="cd14798">
    <property type="entry name" value="RX-CC_like"/>
    <property type="match status" value="1"/>
</dbReference>
<dbReference type="Proteomes" id="UP000554482">
    <property type="component" value="Unassembled WGS sequence"/>
</dbReference>
<evidence type="ECO:0000256" key="3">
    <source>
        <dbReference type="ARBA" id="ARBA00022821"/>
    </source>
</evidence>
<dbReference type="PANTHER" id="PTHR19338">
    <property type="entry name" value="TRANSLOCASE OF INNER MITOCHONDRIAL MEMBRANE 13 HOMOLOG"/>
    <property type="match status" value="1"/>
</dbReference>
<dbReference type="Gene3D" id="1.20.5.4130">
    <property type="match status" value="1"/>
</dbReference>
<evidence type="ECO:0000313" key="6">
    <source>
        <dbReference type="EMBL" id="KAF5177732.1"/>
    </source>
</evidence>
<dbReference type="InterPro" id="IPR058922">
    <property type="entry name" value="WHD_DRP"/>
</dbReference>
<organism evidence="6 7">
    <name type="scientific">Thalictrum thalictroides</name>
    <name type="common">Rue-anemone</name>
    <name type="synonym">Anemone thalictroides</name>
    <dbReference type="NCBI Taxonomy" id="46969"/>
    <lineage>
        <taxon>Eukaryota</taxon>
        <taxon>Viridiplantae</taxon>
        <taxon>Streptophyta</taxon>
        <taxon>Embryophyta</taxon>
        <taxon>Tracheophyta</taxon>
        <taxon>Spermatophyta</taxon>
        <taxon>Magnoliopsida</taxon>
        <taxon>Ranunculales</taxon>
        <taxon>Ranunculaceae</taxon>
        <taxon>Thalictroideae</taxon>
        <taxon>Thalictrum</taxon>
    </lineage>
</organism>
<proteinExistence type="predicted"/>
<name>A0A7J6UZZ2_THATH</name>
<dbReference type="GO" id="GO:0000166">
    <property type="term" value="F:nucleotide binding"/>
    <property type="evidence" value="ECO:0007669"/>
    <property type="project" value="UniProtKB-KW"/>
</dbReference>
<dbReference type="Pfam" id="PF23559">
    <property type="entry name" value="WHD_DRP"/>
    <property type="match status" value="1"/>
</dbReference>
<gene>
    <name evidence="6" type="ORF">FRX31_032681</name>
</gene>
<comment type="caution">
    <text evidence="6">The sequence shown here is derived from an EMBL/GenBank/DDBJ whole genome shotgun (WGS) entry which is preliminary data.</text>
</comment>
<dbReference type="Gene3D" id="1.10.10.10">
    <property type="entry name" value="Winged helix-like DNA-binding domain superfamily/Winged helix DNA-binding domain"/>
    <property type="match status" value="1"/>
</dbReference>
<dbReference type="PANTHER" id="PTHR19338:SF32">
    <property type="entry name" value="OS06G0287500 PROTEIN"/>
    <property type="match status" value="1"/>
</dbReference>
<dbReference type="Pfam" id="PF18052">
    <property type="entry name" value="Rx_N"/>
    <property type="match status" value="1"/>
</dbReference>
<evidence type="ECO:0000259" key="4">
    <source>
        <dbReference type="Pfam" id="PF18052"/>
    </source>
</evidence>
<sequence length="550" mass="62884">MGSTTMDAFLTAKLDYVVKVSNVHLSSSISFSLLVNQTKTTTTKQEQHLTIPSSSSPNNYNNPISFECYVRDNDMKPKSVFLVVAHKLVGRGILLERMKDNFKRVYGARIGAKGLHPVAAADDDDLFGDTFSLAYNLDEEFGKKESGRGSIAMAESVVSFLPEKLVAMEKQEVDMLKLEQMKLEFRTIKALLRDADAKVDIDQGVKDRVEQVRDIAYEIEDVLDEFFLRHHKDHDDAAGHGRHGTAPTRCIKGILQRIANIFHCLKSGHEIGSPIKDIKARIHEISSRRDRYNFRNLVKQVSTSSKVKSTTKHDPRENALFQEEFQLVGIDGAKEMLVCYLLEADTRLGVVDFQFLVRAVLPRPPSSRWCMTALSSSKLLRLWVAEGFVERKIVGMEFTMEEIARFYLDEFIQRNLVQVEYMLERKRAKKCRIHDLMREFIIAKARDQNLATIIAEKQEELRFLSSDHTTGQLLPRPMSISCLHQDTGTNILSDNNTSGFYLRIRSLYLFMPYKGSWLARPASTAIFSSFRLLRVQTHKMLVWRSSQVKF</sequence>
<dbReference type="InterPro" id="IPR036388">
    <property type="entry name" value="WH-like_DNA-bd_sf"/>
</dbReference>
<dbReference type="OrthoDB" id="690341at2759"/>
<evidence type="ECO:0000256" key="1">
    <source>
        <dbReference type="ARBA" id="ARBA00022737"/>
    </source>
</evidence>
<reference evidence="6 7" key="1">
    <citation type="submission" date="2020-06" db="EMBL/GenBank/DDBJ databases">
        <title>Transcriptomic and genomic resources for Thalictrum thalictroides and T. hernandezii: Facilitating candidate gene discovery in an emerging model plant lineage.</title>
        <authorList>
            <person name="Arias T."/>
            <person name="Riano-Pachon D.M."/>
            <person name="Di Stilio V.S."/>
        </authorList>
    </citation>
    <scope>NUCLEOTIDE SEQUENCE [LARGE SCALE GENOMIC DNA]</scope>
    <source>
        <strain evidence="7">cv. WT478/WT964</strain>
        <tissue evidence="6">Leaves</tissue>
    </source>
</reference>
<evidence type="ECO:0000313" key="7">
    <source>
        <dbReference type="Proteomes" id="UP000554482"/>
    </source>
</evidence>
<feature type="domain" description="Disease resistance N-terminal" evidence="4">
    <location>
        <begin position="157"/>
        <end position="234"/>
    </location>
</feature>
<keyword evidence="3" id="KW-0611">Plant defense</keyword>
<keyword evidence="7" id="KW-1185">Reference proteome</keyword>
<feature type="domain" description="Disease resistance protein winged helix" evidence="5">
    <location>
        <begin position="375"/>
        <end position="441"/>
    </location>
</feature>
<accession>A0A7J6UZZ2</accession>
<keyword evidence="1" id="KW-0677">Repeat</keyword>
<protein>
    <recommendedName>
        <fullName evidence="8">Rx N-terminal domain-containing protein</fullName>
    </recommendedName>
</protein>
<dbReference type="AlphaFoldDB" id="A0A7J6UZZ2"/>
<dbReference type="GO" id="GO:0006952">
    <property type="term" value="P:defense response"/>
    <property type="evidence" value="ECO:0007669"/>
    <property type="project" value="UniProtKB-KW"/>
</dbReference>